<proteinExistence type="predicted"/>
<gene>
    <name evidence="1" type="ORF">UFOVP435_62</name>
</gene>
<reference evidence="1" key="1">
    <citation type="submission" date="2020-04" db="EMBL/GenBank/DDBJ databases">
        <authorList>
            <person name="Chiriac C."/>
            <person name="Salcher M."/>
            <person name="Ghai R."/>
            <person name="Kavagutti S V."/>
        </authorList>
    </citation>
    <scope>NUCLEOTIDE SEQUENCE</scope>
</reference>
<protein>
    <submittedName>
        <fullName evidence="1">Uncharacterized protein</fullName>
    </submittedName>
</protein>
<organism evidence="1">
    <name type="scientific">uncultured Caudovirales phage</name>
    <dbReference type="NCBI Taxonomy" id="2100421"/>
    <lineage>
        <taxon>Viruses</taxon>
        <taxon>Duplodnaviria</taxon>
        <taxon>Heunggongvirae</taxon>
        <taxon>Uroviricota</taxon>
        <taxon>Caudoviricetes</taxon>
        <taxon>Peduoviridae</taxon>
        <taxon>Maltschvirus</taxon>
        <taxon>Maltschvirus maltsch</taxon>
    </lineage>
</organism>
<dbReference type="EMBL" id="LR796416">
    <property type="protein sequence ID" value="CAB4143109.1"/>
    <property type="molecule type" value="Genomic_DNA"/>
</dbReference>
<name>A0A6J5MHD5_9CAUD</name>
<accession>A0A6J5MHD5</accession>
<sequence length="111" mass="12324">MAKRQFTQHRRAILEALLANDCTADQLVSAVMASGLYPSATRLKTLALAWALVHEGVVDVQDLHRGGHGGSRAIYNLTDAGFQLLEDEEVQFDREEPVPYTHKKVVHVCVK</sequence>
<evidence type="ECO:0000313" key="1">
    <source>
        <dbReference type="EMBL" id="CAB4143109.1"/>
    </source>
</evidence>